<gene>
    <name evidence="1" type="ORF">NCTC10437_04242</name>
</gene>
<dbReference type="KEGG" id="mauu:NCTC10437_04242"/>
<evidence type="ECO:0000313" key="1">
    <source>
        <dbReference type="EMBL" id="VEG57235.1"/>
    </source>
</evidence>
<dbReference type="AlphaFoldDB" id="A0A3S4RWU7"/>
<protein>
    <submittedName>
        <fullName evidence="1">Uncharacterized protein</fullName>
    </submittedName>
</protein>
<name>A0A3S4RWU7_MYCAU</name>
<accession>A0A3S4RWU7</accession>
<reference evidence="1 2" key="1">
    <citation type="submission" date="2018-12" db="EMBL/GenBank/DDBJ databases">
        <authorList>
            <consortium name="Pathogen Informatics"/>
        </authorList>
    </citation>
    <scope>NUCLEOTIDE SEQUENCE [LARGE SCALE GENOMIC DNA]</scope>
    <source>
        <strain evidence="1 2">NCTC10437</strain>
    </source>
</reference>
<sequence>MAADIVESMDIAKIALLAFLAVALLTLVVVFVRNSWAKGFPARRSSSHFDQIYFGAMPPMPKPDHADQLDEHPDR</sequence>
<dbReference type="Proteomes" id="UP000279306">
    <property type="component" value="Chromosome"/>
</dbReference>
<proteinExistence type="predicted"/>
<organism evidence="1 2">
    <name type="scientific">Mycolicibacterium aurum</name>
    <name type="common">Mycobacterium aurum</name>
    <dbReference type="NCBI Taxonomy" id="1791"/>
    <lineage>
        <taxon>Bacteria</taxon>
        <taxon>Bacillati</taxon>
        <taxon>Actinomycetota</taxon>
        <taxon>Actinomycetes</taxon>
        <taxon>Mycobacteriales</taxon>
        <taxon>Mycobacteriaceae</taxon>
        <taxon>Mycolicibacterium</taxon>
    </lineage>
</organism>
<dbReference type="RefSeq" id="WP_048633439.1">
    <property type="nucleotide sequence ID" value="NZ_CVQQ01000011.1"/>
</dbReference>
<evidence type="ECO:0000313" key="2">
    <source>
        <dbReference type="Proteomes" id="UP000279306"/>
    </source>
</evidence>
<dbReference type="OrthoDB" id="9980132at2"/>
<dbReference type="EMBL" id="LR134356">
    <property type="protein sequence ID" value="VEG57235.1"/>
    <property type="molecule type" value="Genomic_DNA"/>
</dbReference>
<keyword evidence="2" id="KW-1185">Reference proteome</keyword>